<dbReference type="GO" id="GO:0003677">
    <property type="term" value="F:DNA binding"/>
    <property type="evidence" value="ECO:0007669"/>
    <property type="project" value="InterPro"/>
</dbReference>
<evidence type="ECO:0000313" key="4">
    <source>
        <dbReference type="Proteomes" id="UP000585258"/>
    </source>
</evidence>
<dbReference type="NCBIfam" id="TIGR00732">
    <property type="entry name" value="dprA"/>
    <property type="match status" value="1"/>
</dbReference>
<dbReference type="Pfam" id="PF14520">
    <property type="entry name" value="HHH_5"/>
    <property type="match status" value="1"/>
</dbReference>
<dbReference type="InterPro" id="IPR003583">
    <property type="entry name" value="Hlx-hairpin-Hlx_DNA-bd_motif"/>
</dbReference>
<name>A0A7X0SED9_9CLOT</name>
<proteinExistence type="inferred from homology"/>
<dbReference type="InterPro" id="IPR057666">
    <property type="entry name" value="DrpA_SLOG"/>
</dbReference>
<protein>
    <submittedName>
        <fullName evidence="3">DNA-protecting protein DprA</fullName>
    </submittedName>
</protein>
<dbReference type="SMART" id="SM00278">
    <property type="entry name" value="HhH1"/>
    <property type="match status" value="2"/>
</dbReference>
<dbReference type="InterPro" id="IPR003488">
    <property type="entry name" value="DprA"/>
</dbReference>
<dbReference type="Pfam" id="PF02481">
    <property type="entry name" value="DNA_processg_A"/>
    <property type="match status" value="1"/>
</dbReference>
<evidence type="ECO:0000313" key="3">
    <source>
        <dbReference type="EMBL" id="MBB6714803.1"/>
    </source>
</evidence>
<reference evidence="3 4" key="1">
    <citation type="submission" date="2020-08" db="EMBL/GenBank/DDBJ databases">
        <title>Clostridia isolated from Swiss meat.</title>
        <authorList>
            <person name="Wambui J."/>
            <person name="Stevens M.J.A."/>
            <person name="Stephan R."/>
        </authorList>
    </citation>
    <scope>NUCLEOTIDE SEQUENCE [LARGE SCALE GENOMIC DNA]</scope>
    <source>
        <strain evidence="3 4">CM001</strain>
    </source>
</reference>
<organism evidence="3 4">
    <name type="scientific">Clostridium gasigenes</name>
    <dbReference type="NCBI Taxonomy" id="94869"/>
    <lineage>
        <taxon>Bacteria</taxon>
        <taxon>Bacillati</taxon>
        <taxon>Bacillota</taxon>
        <taxon>Clostridia</taxon>
        <taxon>Eubacteriales</taxon>
        <taxon>Clostridiaceae</taxon>
        <taxon>Clostridium</taxon>
    </lineage>
</organism>
<dbReference type="AlphaFoldDB" id="A0A7X0SED9"/>
<gene>
    <name evidence="3" type="primary">dprA</name>
    <name evidence="3" type="ORF">H7E68_08670</name>
</gene>
<dbReference type="GO" id="GO:0009294">
    <property type="term" value="P:DNA-mediated transformation"/>
    <property type="evidence" value="ECO:0007669"/>
    <property type="project" value="InterPro"/>
</dbReference>
<comment type="similarity">
    <text evidence="1">Belongs to the DprA/Smf family.</text>
</comment>
<dbReference type="PANTHER" id="PTHR43022:SF1">
    <property type="entry name" value="PROTEIN SMF"/>
    <property type="match status" value="1"/>
</dbReference>
<evidence type="ECO:0000259" key="2">
    <source>
        <dbReference type="SMART" id="SM00278"/>
    </source>
</evidence>
<dbReference type="SUPFAM" id="SSF47781">
    <property type="entry name" value="RuvA domain 2-like"/>
    <property type="match status" value="1"/>
</dbReference>
<dbReference type="Proteomes" id="UP000585258">
    <property type="component" value="Unassembled WGS sequence"/>
</dbReference>
<evidence type="ECO:0000256" key="1">
    <source>
        <dbReference type="ARBA" id="ARBA00006525"/>
    </source>
</evidence>
<dbReference type="InterPro" id="IPR010994">
    <property type="entry name" value="RuvA_2-like"/>
</dbReference>
<comment type="caution">
    <text evidence="3">The sequence shown here is derived from an EMBL/GenBank/DDBJ whole genome shotgun (WGS) entry which is preliminary data.</text>
</comment>
<dbReference type="GO" id="GO:0006281">
    <property type="term" value="P:DNA repair"/>
    <property type="evidence" value="ECO:0007669"/>
    <property type="project" value="InterPro"/>
</dbReference>
<feature type="domain" description="Helix-hairpin-helix DNA-binding motif class 1" evidence="2">
    <location>
        <begin position="8"/>
        <end position="27"/>
    </location>
</feature>
<dbReference type="PANTHER" id="PTHR43022">
    <property type="entry name" value="PROTEIN SMF"/>
    <property type="match status" value="1"/>
</dbReference>
<dbReference type="SUPFAM" id="SSF102405">
    <property type="entry name" value="MCP/YpsA-like"/>
    <property type="match status" value="1"/>
</dbReference>
<dbReference type="RefSeq" id="WP_185164286.1">
    <property type="nucleotide sequence ID" value="NZ_JACKWY010000004.1"/>
</dbReference>
<feature type="domain" description="Helix-hairpin-helix DNA-binding motif class 1" evidence="2">
    <location>
        <begin position="40"/>
        <end position="59"/>
    </location>
</feature>
<dbReference type="EMBL" id="JACKWY010000004">
    <property type="protein sequence ID" value="MBB6714803.1"/>
    <property type="molecule type" value="Genomic_DNA"/>
</dbReference>
<accession>A0A7X0SED9</accession>
<sequence length="354" mass="38937">MDRVLLYIWLNRIKGIGPVLASNLLNYFGDIIDIYSSDVSELLKVDGIGKKIAKEIILSKDLDESKRVIDKCNRLNIKIVTKESINYPSQLKEEPRSPFVLYVKGNLKPFELAVAIVGSRRGSDYGKSVTVELAEALCLKNIPIISGMAKGIDSYAHTVSVNNNNYTIAVVGTGVDICYPSEHIKLMNKIIENGAVISQFEPGTSNVKANFLKRNELIAMLTDKIIVVQASKDSGALYTAKCGFKYEKQIYAVPGSIYDKYSEGTNSLIRSGANLYTSPQSIFTGLEITQSKGETKKYSESEEEILGLINKKAISLDGIKAIIGLDDKKILELLFEMEINGAIKQVGGLFNCLS</sequence>
<dbReference type="Gene3D" id="3.40.50.450">
    <property type="match status" value="1"/>
</dbReference>